<dbReference type="HOGENOM" id="CLU_099119_0_0_1"/>
<reference evidence="3" key="2">
    <citation type="submission" date="2015-01" db="EMBL/GenBank/DDBJ databases">
        <title>Evolutionary Origins and Diversification of the Mycorrhizal Mutualists.</title>
        <authorList>
            <consortium name="DOE Joint Genome Institute"/>
            <consortium name="Mycorrhizal Genomics Consortium"/>
            <person name="Kohler A."/>
            <person name="Kuo A."/>
            <person name="Nagy L.G."/>
            <person name="Floudas D."/>
            <person name="Copeland A."/>
            <person name="Barry K.W."/>
            <person name="Cichocki N."/>
            <person name="Veneault-Fourrey C."/>
            <person name="LaButti K."/>
            <person name="Lindquist E.A."/>
            <person name="Lipzen A."/>
            <person name="Lundell T."/>
            <person name="Morin E."/>
            <person name="Murat C."/>
            <person name="Riley R."/>
            <person name="Ohm R."/>
            <person name="Sun H."/>
            <person name="Tunlid A."/>
            <person name="Henrissat B."/>
            <person name="Grigoriev I.V."/>
            <person name="Hibbett D.S."/>
            <person name="Martin F."/>
        </authorList>
    </citation>
    <scope>NUCLEOTIDE SEQUENCE [LARGE SCALE GENOMIC DNA]</scope>
    <source>
        <strain evidence="3">LaAM-08-1</strain>
    </source>
</reference>
<reference evidence="2 3" key="1">
    <citation type="submission" date="2014-04" db="EMBL/GenBank/DDBJ databases">
        <authorList>
            <consortium name="DOE Joint Genome Institute"/>
            <person name="Kuo A."/>
            <person name="Kohler A."/>
            <person name="Nagy L.G."/>
            <person name="Floudas D."/>
            <person name="Copeland A."/>
            <person name="Barry K.W."/>
            <person name="Cichocki N."/>
            <person name="Veneault-Fourrey C."/>
            <person name="LaButti K."/>
            <person name="Lindquist E.A."/>
            <person name="Lipzen A."/>
            <person name="Lundell T."/>
            <person name="Morin E."/>
            <person name="Murat C."/>
            <person name="Sun H."/>
            <person name="Tunlid A."/>
            <person name="Henrissat B."/>
            <person name="Grigoriev I.V."/>
            <person name="Hibbett D.S."/>
            <person name="Martin F."/>
            <person name="Nordberg H.P."/>
            <person name="Cantor M.N."/>
            <person name="Hua S.X."/>
        </authorList>
    </citation>
    <scope>NUCLEOTIDE SEQUENCE [LARGE SCALE GENOMIC DNA]</scope>
    <source>
        <strain evidence="2 3">LaAM-08-1</strain>
    </source>
</reference>
<evidence type="ECO:0000256" key="1">
    <source>
        <dbReference type="SAM" id="Phobius"/>
    </source>
</evidence>
<proteinExistence type="predicted"/>
<feature type="transmembrane region" description="Helical" evidence="1">
    <location>
        <begin position="65"/>
        <end position="87"/>
    </location>
</feature>
<feature type="transmembrane region" description="Helical" evidence="1">
    <location>
        <begin position="6"/>
        <end position="23"/>
    </location>
</feature>
<gene>
    <name evidence="2" type="ORF">K443DRAFT_432512</name>
</gene>
<evidence type="ECO:0000313" key="2">
    <source>
        <dbReference type="EMBL" id="KIK04203.1"/>
    </source>
</evidence>
<dbReference type="EMBL" id="KN838572">
    <property type="protein sequence ID" value="KIK04203.1"/>
    <property type="molecule type" value="Genomic_DNA"/>
</dbReference>
<keyword evidence="1" id="KW-1133">Transmembrane helix</keyword>
<name>A0A0C9Y835_9AGAR</name>
<evidence type="ECO:0000313" key="3">
    <source>
        <dbReference type="Proteomes" id="UP000054477"/>
    </source>
</evidence>
<accession>A0A0C9Y835</accession>
<feature type="transmembrane region" description="Helical" evidence="1">
    <location>
        <begin position="99"/>
        <end position="117"/>
    </location>
</feature>
<dbReference type="AlphaFoldDB" id="A0A0C9Y835"/>
<sequence length="175" mass="19235">MDQLASLAGLLVAASLRLLYIRLHHRRENLRSPPKRPALEEDEESRPLIAPPRAVQESLTLRRKVICSLAAVAYIAVAIFVITVKGYGGPVLRDSRFVFGRGGMVTVALVVLARILFYKSSDILRELQGDAVALIAIPYVMEVLETPVAQFPERRFADLVVVPALGAICFLSAKD</sequence>
<keyword evidence="1" id="KW-0812">Transmembrane</keyword>
<protein>
    <submittedName>
        <fullName evidence="2">Uncharacterized protein</fullName>
    </submittedName>
</protein>
<keyword evidence="3" id="KW-1185">Reference proteome</keyword>
<organism evidence="2 3">
    <name type="scientific">Laccaria amethystina LaAM-08-1</name>
    <dbReference type="NCBI Taxonomy" id="1095629"/>
    <lineage>
        <taxon>Eukaryota</taxon>
        <taxon>Fungi</taxon>
        <taxon>Dikarya</taxon>
        <taxon>Basidiomycota</taxon>
        <taxon>Agaricomycotina</taxon>
        <taxon>Agaricomycetes</taxon>
        <taxon>Agaricomycetidae</taxon>
        <taxon>Agaricales</taxon>
        <taxon>Agaricineae</taxon>
        <taxon>Hydnangiaceae</taxon>
        <taxon>Laccaria</taxon>
    </lineage>
</organism>
<dbReference type="Proteomes" id="UP000054477">
    <property type="component" value="Unassembled WGS sequence"/>
</dbReference>
<keyword evidence="1" id="KW-0472">Membrane</keyword>